<feature type="chain" id="PRO_5042491954" description="Flavin-containing monooxygenase 1" evidence="23">
    <location>
        <begin position="20"/>
        <end position="872"/>
    </location>
</feature>
<dbReference type="SUPFAM" id="SSF63829">
    <property type="entry name" value="Calcium-dependent phosphotriesterase"/>
    <property type="match status" value="1"/>
</dbReference>
<sequence>MSGLLTLVLPLLALPAIQACPTKYHNATTACAQVTGNQTVNSFQLYPENADFDTKRCVAYFSVLYNASVAAWNPTTSEIQTIEIPGLSFNPELHSSGVRVDPLDRLSIIIDAGSAFDTGGQNITGDNILVKYDLTKKEVLWQRNLTEVTGGVYGGFQDTAHGPDGTTYALGTFPSSIIRISPDGSKAVAWYLKTPANHSIHGLSGLVSSPDGKALLVADSSDGQLYRFDTANATGSTPVRVPLTSADTIGAALDGVSIPSRYNGTVILVSDNEKGTVVLHSADAKWESAAVIGTVPNAYLADGGSTVTTVQIGGSVYSVTEYFGDAKVAGTLAGNRTEWPLVDITANINGFLAGQMESQSKRVAVVGAGPSGLVAIKECLAAGLEVLCFERAPALGGLWLYNPDPSAETSSGMYPGVMLNSCRLTTGYSDFPIDPERYPIYYSHKLHLRYLNEYAAHFALEKHIRYETTVVGCEPRKEGGWEVRVRRGSEKDGNGEEVLAFDALICGTGIISKPFVPEYKGRESFKGEVLHSRSYRKPSAYEGKRVILVGLGSSAIDVACEVGPLAKELTIVNRRGAWVLPRFVLGKPTEAWDSRSSQIWLPASVQEWLFEKILNHAQGKMPPELQPDHGLMAQNATIRSDFVEKLQTGIFSLRRTTIASFTETGVILENGDSLDADVVILATGYHIVDQPYLPPGALASKEAPAPHVDLYKSIVPPTWKDLYVMGQTEQAGPVTPVSEAQARYIAAVIKGTVELPGEEEMMREIRTMRGWRKKHMIDSDRHALNVEFVKYMDGLLAPLGAAPTFGKLFGRIFTSGKPLRAWSILSAVYFGIPAPAQWRLFGEGSTPVLAEETLLRTDVDASQLSEGEKSFF</sequence>
<dbReference type="SUPFAM" id="SSF51905">
    <property type="entry name" value="FAD/NAD(P)-binding domain"/>
    <property type="match status" value="2"/>
</dbReference>
<comment type="catalytic activity">
    <reaction evidence="19">
        <text>hypotaurine + NADH + O2 + H(+) = taurine + NAD(+) + H2O</text>
        <dbReference type="Rhea" id="RHEA:74111"/>
        <dbReference type="ChEBI" id="CHEBI:15377"/>
        <dbReference type="ChEBI" id="CHEBI:15378"/>
        <dbReference type="ChEBI" id="CHEBI:15379"/>
        <dbReference type="ChEBI" id="CHEBI:57540"/>
        <dbReference type="ChEBI" id="CHEBI:57853"/>
        <dbReference type="ChEBI" id="CHEBI:57945"/>
        <dbReference type="ChEBI" id="CHEBI:507393"/>
        <dbReference type="EC" id="1.14.13.8"/>
    </reaction>
    <physiologicalReaction direction="left-to-right" evidence="19">
        <dbReference type="Rhea" id="RHEA:74112"/>
    </physiologicalReaction>
</comment>
<comment type="catalytic activity">
    <reaction evidence="20">
        <text>hypotaurine + NADPH + O2 + H(+) = taurine + NADP(+) + H2O</text>
        <dbReference type="Rhea" id="RHEA:69819"/>
        <dbReference type="ChEBI" id="CHEBI:15377"/>
        <dbReference type="ChEBI" id="CHEBI:15378"/>
        <dbReference type="ChEBI" id="CHEBI:15379"/>
        <dbReference type="ChEBI" id="CHEBI:57783"/>
        <dbReference type="ChEBI" id="CHEBI:57853"/>
        <dbReference type="ChEBI" id="CHEBI:58349"/>
        <dbReference type="ChEBI" id="CHEBI:507393"/>
        <dbReference type="EC" id="1.14.13.8"/>
    </reaction>
    <physiologicalReaction direction="left-to-right" evidence="20">
        <dbReference type="Rhea" id="RHEA:69820"/>
    </physiologicalReaction>
</comment>
<keyword evidence="8" id="KW-0521">NADP</keyword>
<evidence type="ECO:0000256" key="7">
    <source>
        <dbReference type="ARBA" id="ARBA00022827"/>
    </source>
</evidence>
<evidence type="ECO:0000256" key="12">
    <source>
        <dbReference type="ARBA" id="ARBA00023136"/>
    </source>
</evidence>
<evidence type="ECO:0000256" key="3">
    <source>
        <dbReference type="ARBA" id="ARBA00009183"/>
    </source>
</evidence>
<dbReference type="InterPro" id="IPR011042">
    <property type="entry name" value="6-blade_b-propeller_TolB-like"/>
</dbReference>
<dbReference type="Gene3D" id="2.120.10.30">
    <property type="entry name" value="TolB, C-terminal domain"/>
    <property type="match status" value="1"/>
</dbReference>
<keyword evidence="23" id="KW-0732">Signal</keyword>
<dbReference type="PANTHER" id="PTHR23023">
    <property type="entry name" value="DIMETHYLANILINE MONOOXYGENASE"/>
    <property type="match status" value="1"/>
</dbReference>
<dbReference type="Pfam" id="PF22701">
    <property type="entry name" value="Mala_s_1-like"/>
    <property type="match status" value="1"/>
</dbReference>
<dbReference type="PRINTS" id="PR00370">
    <property type="entry name" value="FMOXYGENASE"/>
</dbReference>
<keyword evidence="9" id="KW-1133">Transmembrane helix</keyword>
<evidence type="ECO:0000313" key="24">
    <source>
        <dbReference type="EMBL" id="KAK1471035.1"/>
    </source>
</evidence>
<dbReference type="GO" id="GO:0004499">
    <property type="term" value="F:N,N-dimethylaniline monooxygenase activity"/>
    <property type="evidence" value="ECO:0007669"/>
    <property type="project" value="InterPro"/>
</dbReference>
<evidence type="ECO:0000256" key="16">
    <source>
        <dbReference type="ARBA" id="ARBA00034554"/>
    </source>
</evidence>
<evidence type="ECO:0000256" key="22">
    <source>
        <dbReference type="ARBA" id="ARBA00049443"/>
    </source>
</evidence>
<comment type="catalytic activity">
    <reaction evidence="21">
        <text>trimethylamine + NADPH + O2 = trimethylamine N-oxide + NADP(+) + H2O</text>
        <dbReference type="Rhea" id="RHEA:31979"/>
        <dbReference type="ChEBI" id="CHEBI:15377"/>
        <dbReference type="ChEBI" id="CHEBI:15379"/>
        <dbReference type="ChEBI" id="CHEBI:15724"/>
        <dbReference type="ChEBI" id="CHEBI:57783"/>
        <dbReference type="ChEBI" id="CHEBI:58349"/>
        <dbReference type="ChEBI" id="CHEBI:58389"/>
        <dbReference type="EC" id="1.14.13.148"/>
    </reaction>
    <physiologicalReaction direction="left-to-right" evidence="21">
        <dbReference type="Rhea" id="RHEA:31980"/>
    </physiologicalReaction>
</comment>
<comment type="function">
    <text evidence="18">Broad spectrum monooxygenase that catalyzes the oxygenation of a wide variety of nitrogen- and sulfur-containing compounds including xenobiotics. Catalyzes the S-oxygenation of hypotaurine to produce taurine, an organic osmolyte involved in cell volume regulation as well as a variety of cytoprotective and developmental processes. In vitro, catalyzes the N-oxygenation of trimethylamine (TMA) to produce trimethylamine N-oxide (TMAO) and could therefore participate to the detoxification of this compound that is generated by the action of gut microbiota from dietary precursors such as choline, choline containing compounds, betaine or L-carnitine.</text>
</comment>
<evidence type="ECO:0000256" key="21">
    <source>
        <dbReference type="ARBA" id="ARBA00048088"/>
    </source>
</evidence>
<evidence type="ECO:0000256" key="23">
    <source>
        <dbReference type="SAM" id="SignalP"/>
    </source>
</evidence>
<evidence type="ECO:0000256" key="9">
    <source>
        <dbReference type="ARBA" id="ARBA00022989"/>
    </source>
</evidence>
<keyword evidence="7" id="KW-0274">FAD</keyword>
<keyword evidence="4" id="KW-0285">Flavoprotein</keyword>
<dbReference type="Pfam" id="PF00743">
    <property type="entry name" value="FMO-like"/>
    <property type="match status" value="1"/>
</dbReference>
<dbReference type="InterPro" id="IPR054550">
    <property type="entry name" value="Mala_s_1-like"/>
</dbReference>
<dbReference type="InterPro" id="IPR000960">
    <property type="entry name" value="Flavin_mOase"/>
</dbReference>
<evidence type="ECO:0000256" key="13">
    <source>
        <dbReference type="ARBA" id="ARBA00029725"/>
    </source>
</evidence>
<evidence type="ECO:0000256" key="10">
    <source>
        <dbReference type="ARBA" id="ARBA00023002"/>
    </source>
</evidence>
<dbReference type="InterPro" id="IPR036188">
    <property type="entry name" value="FAD/NAD-bd_sf"/>
</dbReference>
<evidence type="ECO:0000256" key="6">
    <source>
        <dbReference type="ARBA" id="ARBA00022824"/>
    </source>
</evidence>
<accession>A0AAI9Y1A9</accession>
<evidence type="ECO:0000256" key="20">
    <source>
        <dbReference type="ARBA" id="ARBA00048041"/>
    </source>
</evidence>
<dbReference type="FunFam" id="3.50.50.60:FF:000159">
    <property type="entry name" value="Dimethylaniline monooxygenase [N-oxide-forming]"/>
    <property type="match status" value="1"/>
</dbReference>
<evidence type="ECO:0000256" key="14">
    <source>
        <dbReference type="ARBA" id="ARBA00034528"/>
    </source>
</evidence>
<dbReference type="InterPro" id="IPR050346">
    <property type="entry name" value="FMO-like"/>
</dbReference>
<keyword evidence="12" id="KW-0472">Membrane</keyword>
<dbReference type="GO" id="GO:0050661">
    <property type="term" value="F:NADP binding"/>
    <property type="evidence" value="ECO:0007669"/>
    <property type="project" value="InterPro"/>
</dbReference>
<dbReference type="Gene3D" id="3.50.50.60">
    <property type="entry name" value="FAD/NAD(P)-binding domain"/>
    <property type="match status" value="1"/>
</dbReference>
<evidence type="ECO:0000256" key="11">
    <source>
        <dbReference type="ARBA" id="ARBA00023033"/>
    </source>
</evidence>
<dbReference type="EC" id="1.14.13.148" evidence="14"/>
<dbReference type="GO" id="GO:0034899">
    <property type="term" value="F:trimethylamine monooxygenase activity"/>
    <property type="evidence" value="ECO:0007669"/>
    <property type="project" value="UniProtKB-EC"/>
</dbReference>
<evidence type="ECO:0000256" key="4">
    <source>
        <dbReference type="ARBA" id="ARBA00022630"/>
    </source>
</evidence>
<dbReference type="InterPro" id="IPR020946">
    <property type="entry name" value="Flavin_mOase-like"/>
</dbReference>
<dbReference type="GO" id="GO:0050660">
    <property type="term" value="F:flavin adenine dinucleotide binding"/>
    <property type="evidence" value="ECO:0007669"/>
    <property type="project" value="InterPro"/>
</dbReference>
<keyword evidence="11" id="KW-0503">Monooxygenase</keyword>
<keyword evidence="5" id="KW-0812">Transmembrane</keyword>
<evidence type="ECO:0000256" key="5">
    <source>
        <dbReference type="ARBA" id="ARBA00022692"/>
    </source>
</evidence>
<evidence type="ECO:0000256" key="1">
    <source>
        <dbReference type="ARBA" id="ARBA00001974"/>
    </source>
</evidence>
<reference evidence="24" key="1">
    <citation type="submission" date="2016-11" db="EMBL/GenBank/DDBJ databases">
        <title>The genome sequence of Colletotrichum cuscutae.</title>
        <authorList>
            <person name="Baroncelli R."/>
        </authorList>
    </citation>
    <scope>NUCLEOTIDE SEQUENCE</scope>
    <source>
        <strain evidence="24">IMI 304802</strain>
    </source>
</reference>
<protein>
    <recommendedName>
        <fullName evidence="15">Flavin-containing monooxygenase 1</fullName>
        <ecNumber evidence="14">1.14.13.148</ecNumber>
    </recommendedName>
    <alternativeName>
        <fullName evidence="17">Dimethylaniline monooxygenase [N-oxide-forming] 1</fullName>
    </alternativeName>
    <alternativeName>
        <fullName evidence="13">Dimethylaniline oxidase 1</fullName>
    </alternativeName>
    <alternativeName>
        <fullName evidence="16">Trimethylamine monooxygenase</fullName>
    </alternativeName>
</protein>
<keyword evidence="10" id="KW-0560">Oxidoreductase</keyword>
<evidence type="ECO:0000256" key="2">
    <source>
        <dbReference type="ARBA" id="ARBA00004389"/>
    </source>
</evidence>
<keyword evidence="25" id="KW-1185">Reference proteome</keyword>
<evidence type="ECO:0000256" key="15">
    <source>
        <dbReference type="ARBA" id="ARBA00034536"/>
    </source>
</evidence>
<evidence type="ECO:0000313" key="25">
    <source>
        <dbReference type="Proteomes" id="UP001239213"/>
    </source>
</evidence>
<dbReference type="AlphaFoldDB" id="A0AAI9Y1A9"/>
<comment type="subcellular location">
    <subcellularLocation>
        <location evidence="2">Endoplasmic reticulum membrane</location>
        <topology evidence="2">Single-pass membrane protein</topology>
    </subcellularLocation>
</comment>
<keyword evidence="6" id="KW-0256">Endoplasmic reticulum</keyword>
<dbReference type="GO" id="GO:0005789">
    <property type="term" value="C:endoplasmic reticulum membrane"/>
    <property type="evidence" value="ECO:0007669"/>
    <property type="project" value="UniProtKB-SubCell"/>
</dbReference>
<evidence type="ECO:0000256" key="17">
    <source>
        <dbReference type="ARBA" id="ARBA00034561"/>
    </source>
</evidence>
<feature type="signal peptide" evidence="23">
    <location>
        <begin position="1"/>
        <end position="19"/>
    </location>
</feature>
<name>A0AAI9Y1A9_9PEZI</name>
<evidence type="ECO:0000256" key="8">
    <source>
        <dbReference type="ARBA" id="ARBA00022857"/>
    </source>
</evidence>
<evidence type="ECO:0000256" key="18">
    <source>
        <dbReference type="ARBA" id="ARBA00045957"/>
    </source>
</evidence>
<gene>
    <name evidence="24" type="ORF">CCUS01_06149</name>
</gene>
<organism evidence="24 25">
    <name type="scientific">Colletotrichum cuscutae</name>
    <dbReference type="NCBI Taxonomy" id="1209917"/>
    <lineage>
        <taxon>Eukaryota</taxon>
        <taxon>Fungi</taxon>
        <taxon>Dikarya</taxon>
        <taxon>Ascomycota</taxon>
        <taxon>Pezizomycotina</taxon>
        <taxon>Sordariomycetes</taxon>
        <taxon>Hypocreomycetidae</taxon>
        <taxon>Glomerellales</taxon>
        <taxon>Glomerellaceae</taxon>
        <taxon>Colletotrichum</taxon>
        <taxon>Colletotrichum acutatum species complex</taxon>
    </lineage>
</organism>
<comment type="catalytic activity">
    <reaction evidence="22">
        <text>N,N-dimethylaniline + NADPH + O2 + H(+) = N,N-dimethylaniline N-oxide + NADP(+) + H2O</text>
        <dbReference type="Rhea" id="RHEA:24468"/>
        <dbReference type="ChEBI" id="CHEBI:15377"/>
        <dbReference type="ChEBI" id="CHEBI:15378"/>
        <dbReference type="ChEBI" id="CHEBI:15379"/>
        <dbReference type="ChEBI" id="CHEBI:16269"/>
        <dbReference type="ChEBI" id="CHEBI:17735"/>
        <dbReference type="ChEBI" id="CHEBI:57783"/>
        <dbReference type="ChEBI" id="CHEBI:58349"/>
        <dbReference type="EC" id="1.14.13.8"/>
    </reaction>
    <physiologicalReaction direction="left-to-right" evidence="22">
        <dbReference type="Rhea" id="RHEA:24469"/>
    </physiologicalReaction>
</comment>
<proteinExistence type="inferred from homology"/>
<comment type="caution">
    <text evidence="24">The sequence shown here is derived from an EMBL/GenBank/DDBJ whole genome shotgun (WGS) entry which is preliminary data.</text>
</comment>
<dbReference type="EMBL" id="MPDP01000212">
    <property type="protein sequence ID" value="KAK1471035.1"/>
    <property type="molecule type" value="Genomic_DNA"/>
</dbReference>
<comment type="cofactor">
    <cofactor evidence="1">
        <name>FAD</name>
        <dbReference type="ChEBI" id="CHEBI:57692"/>
    </cofactor>
</comment>
<evidence type="ECO:0000256" key="19">
    <source>
        <dbReference type="ARBA" id="ARBA00047338"/>
    </source>
</evidence>
<dbReference type="CDD" id="cd12811">
    <property type="entry name" value="MALA"/>
    <property type="match status" value="1"/>
</dbReference>
<dbReference type="Proteomes" id="UP001239213">
    <property type="component" value="Unassembled WGS sequence"/>
</dbReference>
<comment type="similarity">
    <text evidence="3">Belongs to the FMO family.</text>
</comment>